<proteinExistence type="inferred from homology"/>
<sequence>ATPILNAHNVDPIKYVGEDGNPFGRDIKGIFKGCCASVKVTDSYSDGIRYIIFNGLKGLSDWDIGEVSENEEYSKALARSKYGLAPSGWTLDTTRIWEYFAFGVVPVVIADGIIEPFEDDVDWDSMIVRIRRNDAHRINEILDAIPEDEYQRK</sequence>
<dbReference type="InterPro" id="IPR004263">
    <property type="entry name" value="Exostosin"/>
</dbReference>
<comment type="caution">
    <text evidence="3">The sequence shown here is derived from an EMBL/GenBank/DDBJ whole genome shotgun (WGS) entry which is preliminary data.</text>
</comment>
<feature type="domain" description="Exostosin GT47" evidence="2">
    <location>
        <begin position="24"/>
        <end position="144"/>
    </location>
</feature>
<evidence type="ECO:0000313" key="3">
    <source>
        <dbReference type="EMBL" id="CAG8742212.1"/>
    </source>
</evidence>
<organism evidence="3 4">
    <name type="scientific">Racocetra fulgida</name>
    <dbReference type="NCBI Taxonomy" id="60492"/>
    <lineage>
        <taxon>Eukaryota</taxon>
        <taxon>Fungi</taxon>
        <taxon>Fungi incertae sedis</taxon>
        <taxon>Mucoromycota</taxon>
        <taxon>Glomeromycotina</taxon>
        <taxon>Glomeromycetes</taxon>
        <taxon>Diversisporales</taxon>
        <taxon>Gigasporaceae</taxon>
        <taxon>Racocetra</taxon>
    </lineage>
</organism>
<feature type="non-terminal residue" evidence="3">
    <location>
        <position position="1"/>
    </location>
</feature>
<accession>A0A9N9NIY7</accession>
<dbReference type="AlphaFoldDB" id="A0A9N9NIY7"/>
<name>A0A9N9NIY7_9GLOM</name>
<dbReference type="Pfam" id="PF03016">
    <property type="entry name" value="Exostosin_GT47"/>
    <property type="match status" value="1"/>
</dbReference>
<dbReference type="Proteomes" id="UP000789396">
    <property type="component" value="Unassembled WGS sequence"/>
</dbReference>
<evidence type="ECO:0000259" key="2">
    <source>
        <dbReference type="Pfam" id="PF03016"/>
    </source>
</evidence>
<reference evidence="3" key="1">
    <citation type="submission" date="2021-06" db="EMBL/GenBank/DDBJ databases">
        <authorList>
            <person name="Kallberg Y."/>
            <person name="Tangrot J."/>
            <person name="Rosling A."/>
        </authorList>
    </citation>
    <scope>NUCLEOTIDE SEQUENCE</scope>
    <source>
        <strain evidence="3">IN212</strain>
    </source>
</reference>
<comment type="similarity">
    <text evidence="1">Belongs to the glycosyltransferase 47 family.</text>
</comment>
<evidence type="ECO:0000313" key="4">
    <source>
        <dbReference type="Proteomes" id="UP000789396"/>
    </source>
</evidence>
<protein>
    <submittedName>
        <fullName evidence="3">11244_t:CDS:1</fullName>
    </submittedName>
</protein>
<dbReference type="PANTHER" id="PTHR11062:SF281">
    <property type="entry name" value="EXOSTOSIN-LIKE 2"/>
    <property type="match status" value="1"/>
</dbReference>
<dbReference type="InterPro" id="IPR040911">
    <property type="entry name" value="Exostosin_GT47"/>
</dbReference>
<dbReference type="GO" id="GO:0016757">
    <property type="term" value="F:glycosyltransferase activity"/>
    <property type="evidence" value="ECO:0007669"/>
    <property type="project" value="InterPro"/>
</dbReference>
<dbReference type="PANTHER" id="PTHR11062">
    <property type="entry name" value="EXOSTOSIN HEPARAN SULFATE GLYCOSYLTRANSFERASE -RELATED"/>
    <property type="match status" value="1"/>
</dbReference>
<dbReference type="EMBL" id="CAJVPZ010032576">
    <property type="protein sequence ID" value="CAG8742212.1"/>
    <property type="molecule type" value="Genomic_DNA"/>
</dbReference>
<keyword evidence="4" id="KW-1185">Reference proteome</keyword>
<dbReference type="OrthoDB" id="1924787at2759"/>
<evidence type="ECO:0000256" key="1">
    <source>
        <dbReference type="ARBA" id="ARBA00010271"/>
    </source>
</evidence>
<feature type="non-terminal residue" evidence="3">
    <location>
        <position position="153"/>
    </location>
</feature>
<gene>
    <name evidence="3" type="ORF">RFULGI_LOCUS12958</name>
</gene>